<dbReference type="InterPro" id="IPR041049">
    <property type="entry name" value="DUF5615"/>
</dbReference>
<feature type="domain" description="DUF5615" evidence="1">
    <location>
        <begin position="1"/>
        <end position="105"/>
    </location>
</feature>
<organism evidence="2 3">
    <name type="scientific">Algoriphagus chordae</name>
    <dbReference type="NCBI Taxonomy" id="237019"/>
    <lineage>
        <taxon>Bacteria</taxon>
        <taxon>Pseudomonadati</taxon>
        <taxon>Bacteroidota</taxon>
        <taxon>Cytophagia</taxon>
        <taxon>Cytophagales</taxon>
        <taxon>Cyclobacteriaceae</taxon>
        <taxon>Algoriphagus</taxon>
    </lineage>
</organism>
<dbReference type="Pfam" id="PF18480">
    <property type="entry name" value="DUF5615"/>
    <property type="match status" value="1"/>
</dbReference>
<evidence type="ECO:0000259" key="1">
    <source>
        <dbReference type="Pfam" id="PF18480"/>
    </source>
</evidence>
<dbReference type="EMBL" id="QKZT01000018">
    <property type="protein sequence ID" value="PZX48669.1"/>
    <property type="molecule type" value="Genomic_DNA"/>
</dbReference>
<sequence length="118" mass="13508">MRLICDVHISYKVVSFFKGQGHECIHVNFILAGSFTKDSEIANFVDSGDYILISKDSDFKISFLLNRKPKKLVKINLGNISNLELVNIFKTRIELLEKLNLKPSFMLEIGGDYESYTE</sequence>
<evidence type="ECO:0000313" key="3">
    <source>
        <dbReference type="Proteomes" id="UP000248882"/>
    </source>
</evidence>
<dbReference type="OrthoDB" id="27473at2"/>
<gene>
    <name evidence="2" type="ORF">LV85_03483</name>
</gene>
<protein>
    <submittedName>
        <fullName evidence="2">Putative nuclease of predicted toxin-antitoxin system</fullName>
    </submittedName>
</protein>
<proteinExistence type="predicted"/>
<comment type="caution">
    <text evidence="2">The sequence shown here is derived from an EMBL/GenBank/DDBJ whole genome shotgun (WGS) entry which is preliminary data.</text>
</comment>
<dbReference type="AlphaFoldDB" id="A0A2W7R3M1"/>
<keyword evidence="3" id="KW-1185">Reference proteome</keyword>
<dbReference type="RefSeq" id="WP_111321745.1">
    <property type="nucleotide sequence ID" value="NZ_QKZT01000018.1"/>
</dbReference>
<dbReference type="Proteomes" id="UP000248882">
    <property type="component" value="Unassembled WGS sequence"/>
</dbReference>
<accession>A0A2W7R3M1</accession>
<evidence type="ECO:0000313" key="2">
    <source>
        <dbReference type="EMBL" id="PZX48669.1"/>
    </source>
</evidence>
<reference evidence="2 3" key="1">
    <citation type="submission" date="2018-06" db="EMBL/GenBank/DDBJ databases">
        <title>Genomic Encyclopedia of Archaeal and Bacterial Type Strains, Phase II (KMG-II): from individual species to whole genera.</title>
        <authorList>
            <person name="Goeker M."/>
        </authorList>
    </citation>
    <scope>NUCLEOTIDE SEQUENCE [LARGE SCALE GENOMIC DNA]</scope>
    <source>
        <strain evidence="2 3">DSM 19830</strain>
    </source>
</reference>
<name>A0A2W7R3M1_9BACT</name>